<sequence length="53" mass="5898">MELRRIRTHHALALHLAVAMGTARQILYQPPLGIEGASQVSERPSVWNTLPLP</sequence>
<dbReference type="AlphaFoldDB" id="A0A8J4XD09"/>
<reference evidence="1" key="1">
    <citation type="submission" date="2020-07" db="EMBL/GenBank/DDBJ databases">
        <title>Clarias magur genome sequencing, assembly and annotation.</title>
        <authorList>
            <person name="Kushwaha B."/>
            <person name="Kumar R."/>
            <person name="Das P."/>
            <person name="Joshi C.G."/>
            <person name="Kumar D."/>
            <person name="Nagpure N.S."/>
            <person name="Pandey M."/>
            <person name="Agarwal S."/>
            <person name="Srivastava S."/>
            <person name="Singh M."/>
            <person name="Sahoo L."/>
            <person name="Jayasankar P."/>
            <person name="Meher P.K."/>
            <person name="Koringa P.G."/>
            <person name="Iquebal M.A."/>
            <person name="Das S.P."/>
            <person name="Bit A."/>
            <person name="Patnaik S."/>
            <person name="Patel N."/>
            <person name="Shah T.M."/>
            <person name="Hinsu A."/>
            <person name="Jena J.K."/>
        </authorList>
    </citation>
    <scope>NUCLEOTIDE SEQUENCE</scope>
    <source>
        <strain evidence="1">CIFAMagur01</strain>
        <tissue evidence="1">Testis</tissue>
    </source>
</reference>
<dbReference type="EMBL" id="QNUK01000071">
    <property type="protein sequence ID" value="KAF5903588.1"/>
    <property type="molecule type" value="Genomic_DNA"/>
</dbReference>
<dbReference type="Proteomes" id="UP000727407">
    <property type="component" value="Unassembled WGS sequence"/>
</dbReference>
<organism evidence="1 2">
    <name type="scientific">Clarias magur</name>
    <name type="common">Asian catfish</name>
    <name type="synonym">Macropteronotus magur</name>
    <dbReference type="NCBI Taxonomy" id="1594786"/>
    <lineage>
        <taxon>Eukaryota</taxon>
        <taxon>Metazoa</taxon>
        <taxon>Chordata</taxon>
        <taxon>Craniata</taxon>
        <taxon>Vertebrata</taxon>
        <taxon>Euteleostomi</taxon>
        <taxon>Actinopterygii</taxon>
        <taxon>Neopterygii</taxon>
        <taxon>Teleostei</taxon>
        <taxon>Ostariophysi</taxon>
        <taxon>Siluriformes</taxon>
        <taxon>Clariidae</taxon>
        <taxon>Clarias</taxon>
    </lineage>
</organism>
<proteinExistence type="predicted"/>
<evidence type="ECO:0000313" key="1">
    <source>
        <dbReference type="EMBL" id="KAF5903588.1"/>
    </source>
</evidence>
<keyword evidence="2" id="KW-1185">Reference proteome</keyword>
<accession>A0A8J4XD09</accession>
<evidence type="ECO:0000313" key="2">
    <source>
        <dbReference type="Proteomes" id="UP000727407"/>
    </source>
</evidence>
<protein>
    <submittedName>
        <fullName evidence="1">Uncharacterized protein</fullName>
    </submittedName>
</protein>
<comment type="caution">
    <text evidence="1">The sequence shown here is derived from an EMBL/GenBank/DDBJ whole genome shotgun (WGS) entry which is preliminary data.</text>
</comment>
<name>A0A8J4XD09_CLAMG</name>
<gene>
    <name evidence="1" type="ORF">DAT39_006675</name>
</gene>